<feature type="non-terminal residue" evidence="3">
    <location>
        <position position="1"/>
    </location>
</feature>
<dbReference type="InterPro" id="IPR052169">
    <property type="entry name" value="CW_Biosynth-Accessory"/>
</dbReference>
<evidence type="ECO:0000259" key="2">
    <source>
        <dbReference type="SMART" id="SM00854"/>
    </source>
</evidence>
<dbReference type="Pfam" id="PF09587">
    <property type="entry name" value="PGA_cap"/>
    <property type="match status" value="1"/>
</dbReference>
<evidence type="ECO:0000256" key="1">
    <source>
        <dbReference type="ARBA" id="ARBA00005662"/>
    </source>
</evidence>
<dbReference type="PANTHER" id="PTHR33393:SF13">
    <property type="entry name" value="PGA BIOSYNTHESIS PROTEIN CAPA"/>
    <property type="match status" value="1"/>
</dbReference>
<dbReference type="EMBL" id="PFNK01000006">
    <property type="protein sequence ID" value="PIZ44152.1"/>
    <property type="molecule type" value="Genomic_DNA"/>
</dbReference>
<dbReference type="Gene3D" id="3.60.21.10">
    <property type="match status" value="1"/>
</dbReference>
<evidence type="ECO:0000313" key="4">
    <source>
        <dbReference type="Proteomes" id="UP000229915"/>
    </source>
</evidence>
<comment type="caution">
    <text evidence="3">The sequence shown here is derived from an EMBL/GenBank/DDBJ whole genome shotgun (WGS) entry which is preliminary data.</text>
</comment>
<dbReference type="PANTHER" id="PTHR33393">
    <property type="entry name" value="POLYGLUTAMINE SYNTHESIS ACCESSORY PROTEIN RV0574C-RELATED"/>
    <property type="match status" value="1"/>
</dbReference>
<dbReference type="InterPro" id="IPR019079">
    <property type="entry name" value="Capsule_synth_CapA"/>
</dbReference>
<protein>
    <recommendedName>
        <fullName evidence="2">Capsule synthesis protein CapA domain-containing protein</fullName>
    </recommendedName>
</protein>
<dbReference type="AlphaFoldDB" id="A0A2M7TEN6"/>
<organism evidence="3 4">
    <name type="scientific">candidate division WWE3 bacterium CG_4_10_14_0_2_um_filter_42_7</name>
    <dbReference type="NCBI Taxonomy" id="1975073"/>
    <lineage>
        <taxon>Bacteria</taxon>
        <taxon>Katanobacteria</taxon>
    </lineage>
</organism>
<sequence length="149" mass="17112">QEIKTIKQNGRGKPTPLQENTFLICSFHWGDEYTLYPNSYQKRLAHLAIDSGCDLIIGNHPHWVQATEIYEGKFIAYSHGNFVFDQMWSRETREGVVGKYTIYKGKLVDVEFIPILIEDYSQPRILTGAEAEVILTRMKEASVKIESSI</sequence>
<dbReference type="SMART" id="SM00854">
    <property type="entry name" value="PGA_cap"/>
    <property type="match status" value="1"/>
</dbReference>
<reference evidence="4" key="1">
    <citation type="submission" date="2017-09" db="EMBL/GenBank/DDBJ databases">
        <title>Depth-based differentiation of microbial function through sediment-hosted aquifers and enrichment of novel symbionts in the deep terrestrial subsurface.</title>
        <authorList>
            <person name="Probst A.J."/>
            <person name="Ladd B."/>
            <person name="Jarett J.K."/>
            <person name="Geller-Mcgrath D.E."/>
            <person name="Sieber C.M.K."/>
            <person name="Emerson J.B."/>
            <person name="Anantharaman K."/>
            <person name="Thomas B.C."/>
            <person name="Malmstrom R."/>
            <person name="Stieglmeier M."/>
            <person name="Klingl A."/>
            <person name="Woyke T."/>
            <person name="Ryan C.M."/>
            <person name="Banfield J.F."/>
        </authorList>
    </citation>
    <scope>NUCLEOTIDE SEQUENCE [LARGE SCALE GENOMIC DNA]</scope>
</reference>
<dbReference type="Proteomes" id="UP000229915">
    <property type="component" value="Unassembled WGS sequence"/>
</dbReference>
<proteinExistence type="inferred from homology"/>
<evidence type="ECO:0000313" key="3">
    <source>
        <dbReference type="EMBL" id="PIZ44152.1"/>
    </source>
</evidence>
<gene>
    <name evidence="3" type="ORF">COY33_00135</name>
</gene>
<feature type="domain" description="Capsule synthesis protein CapA" evidence="2">
    <location>
        <begin position="1"/>
        <end position="86"/>
    </location>
</feature>
<name>A0A2M7TEN6_UNCKA</name>
<comment type="similarity">
    <text evidence="1">Belongs to the CapA family.</text>
</comment>
<dbReference type="InterPro" id="IPR029052">
    <property type="entry name" value="Metallo-depent_PP-like"/>
</dbReference>
<dbReference type="SUPFAM" id="SSF56300">
    <property type="entry name" value="Metallo-dependent phosphatases"/>
    <property type="match status" value="1"/>
</dbReference>
<accession>A0A2M7TEN6</accession>